<dbReference type="GO" id="GO:0046982">
    <property type="term" value="F:protein heterodimerization activity"/>
    <property type="evidence" value="ECO:0007669"/>
    <property type="project" value="InterPro"/>
</dbReference>
<dbReference type="SUPFAM" id="SSF47113">
    <property type="entry name" value="Histone-fold"/>
    <property type="match status" value="1"/>
</dbReference>
<dbReference type="OrthoDB" id="361039at2759"/>
<feature type="region of interest" description="Disordered" evidence="7">
    <location>
        <begin position="407"/>
        <end position="431"/>
    </location>
</feature>
<dbReference type="GO" id="GO:0005669">
    <property type="term" value="C:transcription factor TFIID complex"/>
    <property type="evidence" value="ECO:0007669"/>
    <property type="project" value="InterPro"/>
</dbReference>
<dbReference type="PANTHER" id="PTHR10221:SF9">
    <property type="entry name" value="TRANSCRIPTION INITIATION FACTOR TFIID SUBUNIT 6"/>
    <property type="match status" value="1"/>
</dbReference>
<dbReference type="GO" id="GO:0000124">
    <property type="term" value="C:SAGA complex"/>
    <property type="evidence" value="ECO:0007669"/>
    <property type="project" value="InterPro"/>
</dbReference>
<dbReference type="InterPro" id="IPR037796">
    <property type="entry name" value="TAF6"/>
</dbReference>
<dbReference type="CDD" id="cd08050">
    <property type="entry name" value="TAF6C"/>
    <property type="match status" value="1"/>
</dbReference>
<keyword evidence="6" id="KW-0539">Nucleus</keyword>
<feature type="region of interest" description="Disordered" evidence="7">
    <location>
        <begin position="464"/>
        <end position="492"/>
    </location>
</feature>
<dbReference type="Gene3D" id="1.10.20.10">
    <property type="entry name" value="Histone, subunit A"/>
    <property type="match status" value="1"/>
</dbReference>
<feature type="compositionally biased region" description="Polar residues" evidence="7">
    <location>
        <begin position="464"/>
        <end position="485"/>
    </location>
</feature>
<keyword evidence="3" id="KW-0805">Transcription regulation</keyword>
<evidence type="ECO:0000256" key="7">
    <source>
        <dbReference type="SAM" id="MobiDB-lite"/>
    </source>
</evidence>
<feature type="domain" description="TATA box binding protein associated factor (TAF) histone-like fold" evidence="8">
    <location>
        <begin position="2"/>
        <end position="68"/>
    </location>
</feature>
<dbReference type="SMART" id="SM00803">
    <property type="entry name" value="TAF"/>
    <property type="match status" value="1"/>
</dbReference>
<dbReference type="InterPro" id="IPR004823">
    <property type="entry name" value="TAF_TATA-bd_Histone-like_dom"/>
</dbReference>
<dbReference type="Pfam" id="PF02969">
    <property type="entry name" value="TAF"/>
    <property type="match status" value="1"/>
</dbReference>
<dbReference type="GO" id="GO:0016251">
    <property type="term" value="F:RNA polymerase II general transcription initiation factor activity"/>
    <property type="evidence" value="ECO:0007669"/>
    <property type="project" value="InterPro"/>
</dbReference>
<keyword evidence="5" id="KW-0804">Transcription</keyword>
<keyword evidence="10" id="KW-1185">Reference proteome</keyword>
<dbReference type="InterPro" id="IPR046344">
    <property type="entry name" value="TAF6_C_sf"/>
</dbReference>
<dbReference type="CDD" id="cd22931">
    <property type="entry name" value="HFD_TAF6"/>
    <property type="match status" value="1"/>
</dbReference>
<reference evidence="9" key="1">
    <citation type="submission" date="2018-01" db="EMBL/GenBank/DDBJ databases">
        <authorList>
            <person name="Mao J.F."/>
        </authorList>
    </citation>
    <scope>NUCLEOTIDE SEQUENCE</scope>
    <source>
        <strain evidence="9">Huo1</strain>
        <tissue evidence="9">Leaf</tissue>
    </source>
</reference>
<dbReference type="Pfam" id="PF07571">
    <property type="entry name" value="TAF6_C"/>
    <property type="match status" value="1"/>
</dbReference>
<accession>A0A8X8X7C0</accession>
<dbReference type="SUPFAM" id="SSF48371">
    <property type="entry name" value="ARM repeat"/>
    <property type="match status" value="1"/>
</dbReference>
<evidence type="ECO:0000256" key="1">
    <source>
        <dbReference type="ARBA" id="ARBA00004123"/>
    </source>
</evidence>
<comment type="subcellular location">
    <subcellularLocation>
        <location evidence="1">Nucleus</location>
    </subcellularLocation>
</comment>
<dbReference type="GO" id="GO:0046695">
    <property type="term" value="C:SLIK (SAGA-like) complex"/>
    <property type="evidence" value="ECO:0007669"/>
    <property type="project" value="InterPro"/>
</dbReference>
<dbReference type="Proteomes" id="UP000298416">
    <property type="component" value="Unassembled WGS sequence"/>
</dbReference>
<evidence type="ECO:0000259" key="8">
    <source>
        <dbReference type="SMART" id="SM00803"/>
    </source>
</evidence>
<evidence type="ECO:0000313" key="10">
    <source>
        <dbReference type="Proteomes" id="UP000298416"/>
    </source>
</evidence>
<dbReference type="InterPro" id="IPR016024">
    <property type="entry name" value="ARM-type_fold"/>
</dbReference>
<dbReference type="Gene3D" id="1.25.40.770">
    <property type="entry name" value="TAF6, C-terminal HEAT repeat domain"/>
    <property type="match status" value="1"/>
</dbReference>
<dbReference type="AlphaFoldDB" id="A0A8X8X7C0"/>
<evidence type="ECO:0000256" key="4">
    <source>
        <dbReference type="ARBA" id="ARBA00023159"/>
    </source>
</evidence>
<feature type="compositionally biased region" description="Polar residues" evidence="7">
    <location>
        <begin position="411"/>
        <end position="422"/>
    </location>
</feature>
<dbReference type="FunFam" id="1.25.40.770:FF:000004">
    <property type="entry name" value="transcription initiation factor TFIID subunit 6"/>
    <property type="match status" value="1"/>
</dbReference>
<evidence type="ECO:0000256" key="5">
    <source>
        <dbReference type="ARBA" id="ARBA00023163"/>
    </source>
</evidence>
<reference evidence="9" key="2">
    <citation type="submission" date="2020-08" db="EMBL/GenBank/DDBJ databases">
        <title>Plant Genome Project.</title>
        <authorList>
            <person name="Zhang R.-G."/>
        </authorList>
    </citation>
    <scope>NUCLEOTIDE SEQUENCE</scope>
    <source>
        <strain evidence="9">Huo1</strain>
        <tissue evidence="9">Leaf</tissue>
    </source>
</reference>
<dbReference type="PANTHER" id="PTHR10221">
    <property type="entry name" value="TRANSCRIPTION INITIATION FACTOR TFIID SUBUNIT 6"/>
    <property type="match status" value="1"/>
</dbReference>
<dbReference type="GO" id="GO:0051123">
    <property type="term" value="P:RNA polymerase II preinitiation complex assembly"/>
    <property type="evidence" value="ECO:0007669"/>
    <property type="project" value="TreeGrafter"/>
</dbReference>
<evidence type="ECO:0000256" key="2">
    <source>
        <dbReference type="ARBA" id="ARBA00007688"/>
    </source>
</evidence>
<protein>
    <recommendedName>
        <fullName evidence="8">TATA box binding protein associated factor (TAF) histone-like fold domain-containing protein</fullName>
    </recommendedName>
</protein>
<organism evidence="9">
    <name type="scientific">Salvia splendens</name>
    <name type="common">Scarlet sage</name>
    <dbReference type="NCBI Taxonomy" id="180675"/>
    <lineage>
        <taxon>Eukaryota</taxon>
        <taxon>Viridiplantae</taxon>
        <taxon>Streptophyta</taxon>
        <taxon>Embryophyta</taxon>
        <taxon>Tracheophyta</taxon>
        <taxon>Spermatophyta</taxon>
        <taxon>Magnoliopsida</taxon>
        <taxon>eudicotyledons</taxon>
        <taxon>Gunneridae</taxon>
        <taxon>Pentapetalae</taxon>
        <taxon>asterids</taxon>
        <taxon>lamiids</taxon>
        <taxon>Lamiales</taxon>
        <taxon>Lamiaceae</taxon>
        <taxon>Nepetoideae</taxon>
        <taxon>Mentheae</taxon>
        <taxon>Salviinae</taxon>
        <taxon>Salvia</taxon>
        <taxon>Salvia subgen. Calosphace</taxon>
        <taxon>core Calosphace</taxon>
    </lineage>
</organism>
<gene>
    <name evidence="9" type="ORF">SASPL_130485</name>
</gene>
<comment type="caution">
    <text evidence="9">The sequence shown here is derived from an EMBL/GenBank/DDBJ whole genome shotgun (WGS) entry which is preliminary data.</text>
</comment>
<name>A0A8X8X7C0_SALSN</name>
<dbReference type="FunFam" id="1.10.20.10:FF:000046">
    <property type="entry name" value="transcription initiation factor TFIID subunit 6"/>
    <property type="match status" value="1"/>
</dbReference>
<evidence type="ECO:0000313" key="9">
    <source>
        <dbReference type="EMBL" id="KAG6407494.1"/>
    </source>
</evidence>
<dbReference type="InterPro" id="IPR011442">
    <property type="entry name" value="TAF6_C"/>
</dbReference>
<sequence length="540" mass="59705">MSIVPKETIEVIAQSIGISNLSPDVLPALAADVEYRIREIMQESIKCMRHSKRTTLTTDDVDSALGLRNVEPIYGFASGDPLRFKRAAGHKDLFYIEEKDVEFKEVIEAPLPKAPLDTTVVAHWLAIEGVQPAIPENPPPEALQMLSLPADNRKTEVKEDGASVDIKLPIKHVVSQELQLYFEKITELTVTRSESPLFKAALVSLATDSGIHPLVPYFTLFVADEVSRNLNNFSLLFALMRLVRSLLRNPHIHIEPYLHQLMPSVLTCLVAKRLGNKFSDNHWELRNFTASLVASICKRFGQVYYNLQPRVTKTMLTAFIDPSKTLPQHYGAVRGIAALGANVVRLLILPNLDPYLRLLEPEMQLEKQKNEIKRHEAWLVYGALLRAAGLCVYDRLKMLPSLPSPPARTVCRSNSKVVTTSSNKRKTTMDNMMHQPPLKKLATDSSMGANSLPADIAGASGGYSTNTGAADSSRASGKNNVAGSSSRREIVGGQGFKTSSALEQAWKEDTDAAQLLPSLYEYFGESMLTFVPLPEASLFL</sequence>
<comment type="similarity">
    <text evidence="2">Belongs to the TAF6 family.</text>
</comment>
<dbReference type="InterPro" id="IPR009072">
    <property type="entry name" value="Histone-fold"/>
</dbReference>
<dbReference type="GO" id="GO:0003713">
    <property type="term" value="F:transcription coactivator activity"/>
    <property type="evidence" value="ECO:0007669"/>
    <property type="project" value="TreeGrafter"/>
</dbReference>
<evidence type="ECO:0000256" key="3">
    <source>
        <dbReference type="ARBA" id="ARBA00023015"/>
    </source>
</evidence>
<keyword evidence="4" id="KW-0010">Activator</keyword>
<dbReference type="EMBL" id="PNBA02000011">
    <property type="protein sequence ID" value="KAG6407494.1"/>
    <property type="molecule type" value="Genomic_DNA"/>
</dbReference>
<evidence type="ECO:0000256" key="6">
    <source>
        <dbReference type="ARBA" id="ARBA00023242"/>
    </source>
</evidence>
<proteinExistence type="inferred from homology"/>